<evidence type="ECO:0000313" key="1">
    <source>
        <dbReference type="EMBL" id="MBD8489017.1"/>
    </source>
</evidence>
<dbReference type="Proteomes" id="UP000647133">
    <property type="component" value="Unassembled WGS sequence"/>
</dbReference>
<reference evidence="1 2" key="1">
    <citation type="submission" date="2020-09" db="EMBL/GenBank/DDBJ databases">
        <title>Echinicola sp. CAU 1574 isolated from sand of Sido Beach.</title>
        <authorList>
            <person name="Kim W."/>
        </authorList>
    </citation>
    <scope>NUCLEOTIDE SEQUENCE [LARGE SCALE GENOMIC DNA]</scope>
    <source>
        <strain evidence="1 2">CAU 1574</strain>
    </source>
</reference>
<accession>A0ABR9AKY4</accession>
<dbReference type="Gene3D" id="3.40.50.1240">
    <property type="entry name" value="Phosphoglycerate mutase-like"/>
    <property type="match status" value="1"/>
</dbReference>
<dbReference type="EMBL" id="JACYTQ010000003">
    <property type="protein sequence ID" value="MBD8489017.1"/>
    <property type="molecule type" value="Genomic_DNA"/>
</dbReference>
<dbReference type="RefSeq" id="WP_192009911.1">
    <property type="nucleotide sequence ID" value="NZ_JACYTQ010000003.1"/>
</dbReference>
<dbReference type="Pfam" id="PF00300">
    <property type="entry name" value="His_Phos_1"/>
    <property type="match status" value="1"/>
</dbReference>
<comment type="caution">
    <text evidence="1">The sequence shown here is derived from an EMBL/GenBank/DDBJ whole genome shotgun (WGS) entry which is preliminary data.</text>
</comment>
<dbReference type="InterPro" id="IPR013078">
    <property type="entry name" value="His_Pase_superF_clade-1"/>
</dbReference>
<name>A0ABR9AKY4_9BACT</name>
<evidence type="ECO:0000313" key="2">
    <source>
        <dbReference type="Proteomes" id="UP000647133"/>
    </source>
</evidence>
<sequence>MTKYLTLLRHGEAEHGYGQSGDFKRKLTRDGKYKLQRLANVLKERKVEFDLLLKSPATRTVETAGIIRDAVLSHEDREEGVLYLAETDDIIKVLNKLSDDIHKVMVVGHNPGISALLSFLTNEYQISLSPGMMAVVELHADKWELGLTRGMGTLQEILQ</sequence>
<protein>
    <submittedName>
        <fullName evidence="1">Phosphohistidine phosphatase SixA</fullName>
    </submittedName>
</protein>
<proteinExistence type="predicted"/>
<keyword evidence="2" id="KW-1185">Reference proteome</keyword>
<gene>
    <name evidence="1" type="primary">sixA</name>
    <name evidence="1" type="ORF">IFO69_09695</name>
</gene>
<dbReference type="CDD" id="cd07067">
    <property type="entry name" value="HP_PGM_like"/>
    <property type="match status" value="1"/>
</dbReference>
<dbReference type="NCBIfam" id="TIGR00249">
    <property type="entry name" value="sixA"/>
    <property type="match status" value="1"/>
</dbReference>
<dbReference type="InterPro" id="IPR029033">
    <property type="entry name" value="His_PPase_superfam"/>
</dbReference>
<organism evidence="1 2">
    <name type="scientific">Echinicola arenosa</name>
    <dbReference type="NCBI Taxonomy" id="2774144"/>
    <lineage>
        <taxon>Bacteria</taxon>
        <taxon>Pseudomonadati</taxon>
        <taxon>Bacteroidota</taxon>
        <taxon>Cytophagia</taxon>
        <taxon>Cytophagales</taxon>
        <taxon>Cyclobacteriaceae</taxon>
        <taxon>Echinicola</taxon>
    </lineage>
</organism>
<dbReference type="InterPro" id="IPR004449">
    <property type="entry name" value="SixA"/>
</dbReference>
<dbReference type="SUPFAM" id="SSF53254">
    <property type="entry name" value="Phosphoglycerate mutase-like"/>
    <property type="match status" value="1"/>
</dbReference>